<dbReference type="Pfam" id="PF03401">
    <property type="entry name" value="TctC"/>
    <property type="match status" value="1"/>
</dbReference>
<dbReference type="PANTHER" id="PTHR42928">
    <property type="entry name" value="TRICARBOXYLATE-BINDING PROTEIN"/>
    <property type="match status" value="1"/>
</dbReference>
<proteinExistence type="inferred from homology"/>
<protein>
    <submittedName>
        <fullName evidence="3">Tripartite tricarboxylate transporter substrate binding protein</fullName>
    </submittedName>
</protein>
<evidence type="ECO:0000256" key="1">
    <source>
        <dbReference type="ARBA" id="ARBA00006987"/>
    </source>
</evidence>
<dbReference type="Gene3D" id="3.40.190.150">
    <property type="entry name" value="Bordetella uptake gene, domain 1"/>
    <property type="match status" value="1"/>
</dbReference>
<evidence type="ECO:0000256" key="2">
    <source>
        <dbReference type="SAM" id="SignalP"/>
    </source>
</evidence>
<evidence type="ECO:0000313" key="4">
    <source>
        <dbReference type="Proteomes" id="UP000500755"/>
    </source>
</evidence>
<feature type="chain" id="PRO_5032613273" evidence="2">
    <location>
        <begin position="22"/>
        <end position="321"/>
    </location>
</feature>
<organism evidence="3 4">
    <name type="scientific">Alicycliphilus denitrificans</name>
    <dbReference type="NCBI Taxonomy" id="179636"/>
    <lineage>
        <taxon>Bacteria</taxon>
        <taxon>Pseudomonadati</taxon>
        <taxon>Pseudomonadota</taxon>
        <taxon>Betaproteobacteria</taxon>
        <taxon>Burkholderiales</taxon>
        <taxon>Comamonadaceae</taxon>
        <taxon>Alicycliphilus</taxon>
    </lineage>
</organism>
<gene>
    <name evidence="3" type="ORF">HF896_16865</name>
</gene>
<dbReference type="PANTHER" id="PTHR42928:SF5">
    <property type="entry name" value="BLR1237 PROTEIN"/>
    <property type="match status" value="1"/>
</dbReference>
<dbReference type="CDD" id="cd07012">
    <property type="entry name" value="PBP2_Bug_TTT"/>
    <property type="match status" value="1"/>
</dbReference>
<evidence type="ECO:0000313" key="3">
    <source>
        <dbReference type="EMBL" id="QKD45177.1"/>
    </source>
</evidence>
<dbReference type="Proteomes" id="UP000500755">
    <property type="component" value="Chromosome"/>
</dbReference>
<dbReference type="Gene3D" id="3.40.190.10">
    <property type="entry name" value="Periplasmic binding protein-like II"/>
    <property type="match status" value="1"/>
</dbReference>
<dbReference type="AlphaFoldDB" id="A0A858ZWR2"/>
<accession>A0A858ZWR2</accession>
<dbReference type="InterPro" id="IPR042100">
    <property type="entry name" value="Bug_dom1"/>
</dbReference>
<dbReference type="EMBL" id="CP051298">
    <property type="protein sequence ID" value="QKD45177.1"/>
    <property type="molecule type" value="Genomic_DNA"/>
</dbReference>
<feature type="signal peptide" evidence="2">
    <location>
        <begin position="1"/>
        <end position="21"/>
    </location>
</feature>
<keyword evidence="2" id="KW-0732">Signal</keyword>
<sequence length="321" mass="33683">MRTLIATTLTLAALLAPAAHAADPWPTKPIKLVVPYTPGGLTDVLARVVGQKAGATLGQPIIVENKPGASTLIGAEYVAKSAPDGYTLLMTGTTTLTTNPLLMKKLPYKVADFTPVALVGMVPFIAVAHPSVPANNLQELLAYAKANPDKLTYSTSGQGTSSHLVAAMFAAATGTKLRDVPYKGSGPALNAVLSGEVSMTFDGVTLYIPYVNTGKLKAIALTGDHRLPALDKLPTLAESGYKDAVATALFGIVAPAGTPRPVIHQVNAAVQRAMADPEVVARLRDFNAYVEPRSAEAFGELLQREAELWGRIIAPLNIQLD</sequence>
<name>A0A858ZWR2_9BURK</name>
<comment type="similarity">
    <text evidence="1">Belongs to the UPF0065 (bug) family.</text>
</comment>
<dbReference type="RefSeq" id="WP_013520105.1">
    <property type="nucleotide sequence ID" value="NZ_CP051298.1"/>
</dbReference>
<dbReference type="PIRSF" id="PIRSF017082">
    <property type="entry name" value="YflP"/>
    <property type="match status" value="1"/>
</dbReference>
<dbReference type="InterPro" id="IPR005064">
    <property type="entry name" value="BUG"/>
</dbReference>
<dbReference type="SUPFAM" id="SSF53850">
    <property type="entry name" value="Periplasmic binding protein-like II"/>
    <property type="match status" value="1"/>
</dbReference>
<reference evidence="3 4" key="1">
    <citation type="submission" date="2020-05" db="EMBL/GenBank/DDBJ databases">
        <title>Complete genome sequence of Alicycliphilus denitrificans DP3.</title>
        <authorList>
            <person name="Chen X."/>
        </authorList>
    </citation>
    <scope>NUCLEOTIDE SEQUENCE [LARGE SCALE GENOMIC DNA]</scope>
    <source>
        <strain evidence="3 4">DP3</strain>
    </source>
</reference>